<feature type="compositionally biased region" description="Polar residues" evidence="1">
    <location>
        <begin position="49"/>
        <end position="58"/>
    </location>
</feature>
<feature type="region of interest" description="Disordered" evidence="1">
    <location>
        <begin position="41"/>
        <end position="125"/>
    </location>
</feature>
<keyword evidence="3" id="KW-1185">Reference proteome</keyword>
<evidence type="ECO:0000313" key="3">
    <source>
        <dbReference type="Proteomes" id="UP001066276"/>
    </source>
</evidence>
<sequence>MDMPSCLEEERNRVHHMCDGAVHLCLKRLEESPTTTGETQWILGLQRGGNHSNSTRNVDSYPYVHKTTGKPYRSPTREDRLANVQTDQSSSRQADERGSSQSKQRTKGVKGSKGAENTERRTASKRRWTCVPGTHRFSSRAASRQTPSILRCPRCLSEWLLLEPPQHPQAGGSRWLNTAPPPHPAAAQPDTDTGLTGNGTGGCDRRL</sequence>
<feature type="compositionally biased region" description="Low complexity" evidence="1">
    <location>
        <begin position="185"/>
        <end position="195"/>
    </location>
</feature>
<protein>
    <submittedName>
        <fullName evidence="2">Uncharacterized protein</fullName>
    </submittedName>
</protein>
<dbReference type="Proteomes" id="UP001066276">
    <property type="component" value="Chromosome 9"/>
</dbReference>
<proteinExistence type="predicted"/>
<accession>A0AAV7MIE1</accession>
<comment type="caution">
    <text evidence="2">The sequence shown here is derived from an EMBL/GenBank/DDBJ whole genome shotgun (WGS) entry which is preliminary data.</text>
</comment>
<feature type="region of interest" description="Disordered" evidence="1">
    <location>
        <begin position="167"/>
        <end position="207"/>
    </location>
</feature>
<evidence type="ECO:0000256" key="1">
    <source>
        <dbReference type="SAM" id="MobiDB-lite"/>
    </source>
</evidence>
<dbReference type="AlphaFoldDB" id="A0AAV7MIE1"/>
<organism evidence="2 3">
    <name type="scientific">Pleurodeles waltl</name>
    <name type="common">Iberian ribbed newt</name>
    <dbReference type="NCBI Taxonomy" id="8319"/>
    <lineage>
        <taxon>Eukaryota</taxon>
        <taxon>Metazoa</taxon>
        <taxon>Chordata</taxon>
        <taxon>Craniata</taxon>
        <taxon>Vertebrata</taxon>
        <taxon>Euteleostomi</taxon>
        <taxon>Amphibia</taxon>
        <taxon>Batrachia</taxon>
        <taxon>Caudata</taxon>
        <taxon>Salamandroidea</taxon>
        <taxon>Salamandridae</taxon>
        <taxon>Pleurodelinae</taxon>
        <taxon>Pleurodeles</taxon>
    </lineage>
</organism>
<feature type="compositionally biased region" description="Polar residues" evidence="1">
    <location>
        <begin position="83"/>
        <end position="92"/>
    </location>
</feature>
<reference evidence="2" key="1">
    <citation type="journal article" date="2022" name="bioRxiv">
        <title>Sequencing and chromosome-scale assembly of the giantPleurodeles waltlgenome.</title>
        <authorList>
            <person name="Brown T."/>
            <person name="Elewa A."/>
            <person name="Iarovenko S."/>
            <person name="Subramanian E."/>
            <person name="Araus A.J."/>
            <person name="Petzold A."/>
            <person name="Susuki M."/>
            <person name="Suzuki K.-i.T."/>
            <person name="Hayashi T."/>
            <person name="Toyoda A."/>
            <person name="Oliveira C."/>
            <person name="Osipova E."/>
            <person name="Leigh N.D."/>
            <person name="Simon A."/>
            <person name="Yun M.H."/>
        </authorList>
    </citation>
    <scope>NUCLEOTIDE SEQUENCE</scope>
    <source>
        <strain evidence="2">20211129_DDA</strain>
        <tissue evidence="2">Liver</tissue>
    </source>
</reference>
<feature type="compositionally biased region" description="Gly residues" evidence="1">
    <location>
        <begin position="196"/>
        <end position="207"/>
    </location>
</feature>
<dbReference type="EMBL" id="JANPWB010000013">
    <property type="protein sequence ID" value="KAJ1103268.1"/>
    <property type="molecule type" value="Genomic_DNA"/>
</dbReference>
<name>A0AAV7MIE1_PLEWA</name>
<evidence type="ECO:0000313" key="2">
    <source>
        <dbReference type="EMBL" id="KAJ1103268.1"/>
    </source>
</evidence>
<gene>
    <name evidence="2" type="ORF">NDU88_000695</name>
</gene>